<sequence>MSANLASLERRLSKMEASRRPPRGLFYVAWGSTPAEIEASLDQARHARAIADGDPVVRCAWPVEYPIPASRWARNDMREFDKIEFGALMGEVDRFQDGLLAAVRAEARRRGEPDPDPDQIEIEAVTPERDEKARTMTDAALIGVVLAVPLNGARTSLTEDRLWRIISYTETLGVRDRIRGRDDALLRATQCAGRTTTH</sequence>
<dbReference type="RefSeq" id="WP_238293444.1">
    <property type="nucleotide sequence ID" value="NZ_BPQS01000069.1"/>
</dbReference>
<dbReference type="Proteomes" id="UP001244297">
    <property type="component" value="Unassembled WGS sequence"/>
</dbReference>
<name>A0ABT8AYQ9_9HYPH</name>
<evidence type="ECO:0000313" key="2">
    <source>
        <dbReference type="Proteomes" id="UP001244297"/>
    </source>
</evidence>
<evidence type="ECO:0000313" key="1">
    <source>
        <dbReference type="EMBL" id="MDN3575137.1"/>
    </source>
</evidence>
<protein>
    <submittedName>
        <fullName evidence="1">Uncharacterized protein</fullName>
    </submittedName>
</protein>
<dbReference type="EMBL" id="JAUFPT010000165">
    <property type="protein sequence ID" value="MDN3575137.1"/>
    <property type="molecule type" value="Genomic_DNA"/>
</dbReference>
<gene>
    <name evidence="1" type="ORF">QWZ18_31645</name>
</gene>
<organism evidence="1 2">
    <name type="scientific">Methylobacterium longum</name>
    <dbReference type="NCBI Taxonomy" id="767694"/>
    <lineage>
        <taxon>Bacteria</taxon>
        <taxon>Pseudomonadati</taxon>
        <taxon>Pseudomonadota</taxon>
        <taxon>Alphaproteobacteria</taxon>
        <taxon>Hyphomicrobiales</taxon>
        <taxon>Methylobacteriaceae</taxon>
        <taxon>Methylobacterium</taxon>
    </lineage>
</organism>
<keyword evidence="2" id="KW-1185">Reference proteome</keyword>
<accession>A0ABT8AYQ9</accession>
<proteinExistence type="predicted"/>
<reference evidence="2" key="1">
    <citation type="journal article" date="2019" name="Int. J. Syst. Evol. Microbiol.">
        <title>The Global Catalogue of Microorganisms (GCM) 10K type strain sequencing project: providing services to taxonomists for standard genome sequencing and annotation.</title>
        <authorList>
            <consortium name="The Broad Institute Genomics Platform"/>
            <consortium name="The Broad Institute Genome Sequencing Center for Infectious Disease"/>
            <person name="Wu L."/>
            <person name="Ma J."/>
        </authorList>
    </citation>
    <scope>NUCLEOTIDE SEQUENCE [LARGE SCALE GENOMIC DNA]</scope>
    <source>
        <strain evidence="2">CECT 7806</strain>
    </source>
</reference>
<comment type="caution">
    <text evidence="1">The sequence shown here is derived from an EMBL/GenBank/DDBJ whole genome shotgun (WGS) entry which is preliminary data.</text>
</comment>